<evidence type="ECO:0000313" key="4">
    <source>
        <dbReference type="Proteomes" id="UP000799771"/>
    </source>
</evidence>
<keyword evidence="4" id="KW-1185">Reference proteome</keyword>
<dbReference type="Proteomes" id="UP000799771">
    <property type="component" value="Unassembled WGS sequence"/>
</dbReference>
<protein>
    <recommendedName>
        <fullName evidence="2">DUF7905 domain-containing protein</fullName>
    </recommendedName>
</protein>
<dbReference type="Pfam" id="PF25482">
    <property type="entry name" value="DUF7905"/>
    <property type="match status" value="1"/>
</dbReference>
<sequence>MSQEYWNRASPARGADSHGRKPNKVIPVPLEYRRKTLARERDVFVRDLEVKTGCEVELHWDQGRITQFDLFGSGAGVEKAVRHINQWISNAHVKSREAASWAKTPAFDANKWYYEEIEAMELEHKQKFKGPVPDASEDARQLLRATVDWPEDLSIQSITPRDVFGNKLEALDDAIRLQDEVFVTLLPSRGGLWQIEICGYDDINVDKAEMRLRTMIEKTRIDVNNIRPVLNIILDEKEGIDIVLQEAEPWWPDRTNAIVPRLLSHPMMDTPGDFRQEGMYFSDLSKIQDTIKLALETVRHKKGAYDFVVRLGCLALNSTKIGGNATETRFRKEQFLKDVNDRVDLNVKKWLAHHELGSQILRRLIAEDKFLEPTKSSAYYGYTPKTLKETLPVFRGTWVFRDPNRPGSTSNTAPAPSGPLYVVQVDWTDNEDGMYEKTDSRFYKLEDGKSSPNKNMDINLLELGESRGWQFALESLIGPLAPKIVSPVLTGFAQRVTMKQNYDPSSAEVFAQWDASMPTIKRSLMTGRLDKVYSFGIQKTCYKAELTAMWYPSRKLPVWGLAVRHTEWAIHLAELERLPVGHQAEWGNIVAAFLPDDGQMSCATGDGDAEFGMTDLTLDDDAKAPPRDGIRLLTDKLMQLSDIVSSVVASSDGGVNV</sequence>
<evidence type="ECO:0000259" key="2">
    <source>
        <dbReference type="Pfam" id="PF25482"/>
    </source>
</evidence>
<proteinExistence type="predicted"/>
<gene>
    <name evidence="3" type="ORF">P153DRAFT_336064</name>
</gene>
<name>A0A6A6AI55_9PLEO</name>
<dbReference type="AlphaFoldDB" id="A0A6A6AI55"/>
<evidence type="ECO:0000313" key="3">
    <source>
        <dbReference type="EMBL" id="KAF2131619.1"/>
    </source>
</evidence>
<dbReference type="EMBL" id="ML977502">
    <property type="protein sequence ID" value="KAF2131619.1"/>
    <property type="molecule type" value="Genomic_DNA"/>
</dbReference>
<dbReference type="GeneID" id="54406112"/>
<dbReference type="RefSeq" id="XP_033526006.1">
    <property type="nucleotide sequence ID" value="XM_033665680.1"/>
</dbReference>
<feature type="region of interest" description="Disordered" evidence="1">
    <location>
        <begin position="1"/>
        <end position="24"/>
    </location>
</feature>
<dbReference type="OrthoDB" id="4739136at2759"/>
<evidence type="ECO:0000256" key="1">
    <source>
        <dbReference type="SAM" id="MobiDB-lite"/>
    </source>
</evidence>
<reference evidence="3" key="1">
    <citation type="journal article" date="2020" name="Stud. Mycol.">
        <title>101 Dothideomycetes genomes: a test case for predicting lifestyles and emergence of pathogens.</title>
        <authorList>
            <person name="Haridas S."/>
            <person name="Albert R."/>
            <person name="Binder M."/>
            <person name="Bloem J."/>
            <person name="Labutti K."/>
            <person name="Salamov A."/>
            <person name="Andreopoulos B."/>
            <person name="Baker S."/>
            <person name="Barry K."/>
            <person name="Bills G."/>
            <person name="Bluhm B."/>
            <person name="Cannon C."/>
            <person name="Castanera R."/>
            <person name="Culley D."/>
            <person name="Daum C."/>
            <person name="Ezra D."/>
            <person name="Gonzalez J."/>
            <person name="Henrissat B."/>
            <person name="Kuo A."/>
            <person name="Liang C."/>
            <person name="Lipzen A."/>
            <person name="Lutzoni F."/>
            <person name="Magnuson J."/>
            <person name="Mondo S."/>
            <person name="Nolan M."/>
            <person name="Ohm R."/>
            <person name="Pangilinan J."/>
            <person name="Park H.-J."/>
            <person name="Ramirez L."/>
            <person name="Alfaro M."/>
            <person name="Sun H."/>
            <person name="Tritt A."/>
            <person name="Yoshinaga Y."/>
            <person name="Zwiers L.-H."/>
            <person name="Turgeon B."/>
            <person name="Goodwin S."/>
            <person name="Spatafora J."/>
            <person name="Crous P."/>
            <person name="Grigoriev I."/>
        </authorList>
    </citation>
    <scope>NUCLEOTIDE SEQUENCE</scope>
    <source>
        <strain evidence="3">CBS 119687</strain>
    </source>
</reference>
<organism evidence="3 4">
    <name type="scientific">Dothidotthia symphoricarpi CBS 119687</name>
    <dbReference type="NCBI Taxonomy" id="1392245"/>
    <lineage>
        <taxon>Eukaryota</taxon>
        <taxon>Fungi</taxon>
        <taxon>Dikarya</taxon>
        <taxon>Ascomycota</taxon>
        <taxon>Pezizomycotina</taxon>
        <taxon>Dothideomycetes</taxon>
        <taxon>Pleosporomycetidae</taxon>
        <taxon>Pleosporales</taxon>
        <taxon>Dothidotthiaceae</taxon>
        <taxon>Dothidotthia</taxon>
    </lineage>
</organism>
<accession>A0A6A6AI55</accession>
<dbReference type="InterPro" id="IPR057227">
    <property type="entry name" value="DUF7905"/>
</dbReference>
<feature type="domain" description="DUF7905" evidence="2">
    <location>
        <begin position="285"/>
        <end position="596"/>
    </location>
</feature>